<sequence length="99" mass="11445">MSFLKKISGNTFNLSIHVKPNSKEQKIIQENDTLIILLKSPPIKGKANKELLKLIKKKLHIPHMDVCLLSGLQNRNKMIQITFNNEIINEKFILEKLIK</sequence>
<evidence type="ECO:0000256" key="1">
    <source>
        <dbReference type="ARBA" id="ARBA00010364"/>
    </source>
</evidence>
<dbReference type="PANTHER" id="PTHR13420:SF7">
    <property type="entry name" value="UPF0235 PROTEIN C15ORF40"/>
    <property type="match status" value="1"/>
</dbReference>
<proteinExistence type="inferred from homology"/>
<name>X1EP86_9ZZZZ</name>
<organism evidence="2">
    <name type="scientific">marine sediment metagenome</name>
    <dbReference type="NCBI Taxonomy" id="412755"/>
    <lineage>
        <taxon>unclassified sequences</taxon>
        <taxon>metagenomes</taxon>
        <taxon>ecological metagenomes</taxon>
    </lineage>
</organism>
<comment type="similarity">
    <text evidence="1">Belongs to the UPF0235 family.</text>
</comment>
<comment type="caution">
    <text evidence="2">The sequence shown here is derived from an EMBL/GenBank/DDBJ whole genome shotgun (WGS) entry which is preliminary data.</text>
</comment>
<protein>
    <submittedName>
        <fullName evidence="2">Uncharacterized protein</fullName>
    </submittedName>
</protein>
<dbReference type="Gene3D" id="3.30.1200.10">
    <property type="entry name" value="YggU-like"/>
    <property type="match status" value="1"/>
</dbReference>
<dbReference type="SMART" id="SM01152">
    <property type="entry name" value="DUF167"/>
    <property type="match status" value="1"/>
</dbReference>
<reference evidence="2" key="1">
    <citation type="journal article" date="2014" name="Front. Microbiol.">
        <title>High frequency of phylogenetically diverse reductive dehalogenase-homologous genes in deep subseafloor sedimentary metagenomes.</title>
        <authorList>
            <person name="Kawai M."/>
            <person name="Futagami T."/>
            <person name="Toyoda A."/>
            <person name="Takaki Y."/>
            <person name="Nishi S."/>
            <person name="Hori S."/>
            <person name="Arai W."/>
            <person name="Tsubouchi T."/>
            <person name="Morono Y."/>
            <person name="Uchiyama I."/>
            <person name="Ito T."/>
            <person name="Fujiyama A."/>
            <person name="Inagaki F."/>
            <person name="Takami H."/>
        </authorList>
    </citation>
    <scope>NUCLEOTIDE SEQUENCE</scope>
    <source>
        <strain evidence="2">Expedition CK06-06</strain>
    </source>
</reference>
<dbReference type="InterPro" id="IPR036591">
    <property type="entry name" value="YggU-like_sf"/>
</dbReference>
<dbReference type="EMBL" id="BARU01011886">
    <property type="protein sequence ID" value="GAH34387.1"/>
    <property type="molecule type" value="Genomic_DNA"/>
</dbReference>
<evidence type="ECO:0000313" key="2">
    <source>
        <dbReference type="EMBL" id="GAH34387.1"/>
    </source>
</evidence>
<accession>X1EP86</accession>
<dbReference type="GO" id="GO:0005737">
    <property type="term" value="C:cytoplasm"/>
    <property type="evidence" value="ECO:0007669"/>
    <property type="project" value="TreeGrafter"/>
</dbReference>
<gene>
    <name evidence="2" type="ORF">S03H2_22158</name>
</gene>
<dbReference type="HAMAP" id="MF_00634">
    <property type="entry name" value="UPF0235"/>
    <property type="match status" value="1"/>
</dbReference>
<dbReference type="PANTHER" id="PTHR13420">
    <property type="entry name" value="UPF0235 PROTEIN C15ORF40"/>
    <property type="match status" value="1"/>
</dbReference>
<dbReference type="NCBIfam" id="TIGR00251">
    <property type="entry name" value="DUF167 family protein"/>
    <property type="match status" value="1"/>
</dbReference>
<dbReference type="SUPFAM" id="SSF69786">
    <property type="entry name" value="YggU-like"/>
    <property type="match status" value="1"/>
</dbReference>
<dbReference type="InterPro" id="IPR003746">
    <property type="entry name" value="DUF167"/>
</dbReference>
<dbReference type="AlphaFoldDB" id="X1EP86"/>
<dbReference type="Pfam" id="PF02594">
    <property type="entry name" value="DUF167"/>
    <property type="match status" value="1"/>
</dbReference>